<keyword evidence="2" id="KW-1133">Transmembrane helix</keyword>
<keyword evidence="2" id="KW-0472">Membrane</keyword>
<sequence>MLGSRSLLALVGWSVLVAADTNVVYVTDLSIFTVLAPCAQAAVSGNIDYATVSDCPSAAAGLQSCLCTKNLKSISSAISTCGSTATDDQASAATVLSGYCNQAAITPFPSPSHIVSQYIVDLPAYHNLAPCAQSGLGGIVFLLASCACKKNQNSKWASDQIASSVKFYCDSHTADITSAQQIFAGYCGLVDGTTSFPATTNPPGDMTYYITALKEFKALASCAQTALSYNVLHQTDDLCPSGPMALASCACLRSEMTASISSSITSDVREGCNSAADAISSALGVWNVYCSAAKGLTTPAGITESISNSPAQTQTSGAQQTSKPVSSSGISTNGTMTDDKTMSNTAVIAGAVVGSVAGTAIIAIAAFLLYRRKKKAHVAPVVPDNGKPELDSTSIAPLPVGSSSHSMTDNRMDNSSPVSAMSGAYAHPPMPELHNQAPRTPELQGQEAVSPQTPHEAHGRQLYEAPGQSRPQVVEAHGQPRSELQGMGWQSGPVSHAYEMDADNGRHQPPPHAQ</sequence>
<dbReference type="Proteomes" id="UP000319160">
    <property type="component" value="Unassembled WGS sequence"/>
</dbReference>
<accession>A0A553HUM4</accession>
<evidence type="ECO:0008006" key="6">
    <source>
        <dbReference type="Google" id="ProtNLM"/>
    </source>
</evidence>
<proteinExistence type="predicted"/>
<protein>
    <recommendedName>
        <fullName evidence="6">Extracellular membrane protein CFEM domain-containing protein</fullName>
    </recommendedName>
</protein>
<dbReference type="STRING" id="2512241.A0A553HUM4"/>
<dbReference type="OrthoDB" id="3436787at2759"/>
<dbReference type="EMBL" id="VFLP01000043">
    <property type="protein sequence ID" value="TRX91648.1"/>
    <property type="molecule type" value="Genomic_DNA"/>
</dbReference>
<comment type="caution">
    <text evidence="4">The sequence shown here is derived from an EMBL/GenBank/DDBJ whole genome shotgun (WGS) entry which is preliminary data.</text>
</comment>
<feature type="region of interest" description="Disordered" evidence="1">
    <location>
        <begin position="307"/>
        <end position="340"/>
    </location>
</feature>
<gene>
    <name evidence="4" type="ORF">FHL15_007430</name>
</gene>
<evidence type="ECO:0000313" key="5">
    <source>
        <dbReference type="Proteomes" id="UP000319160"/>
    </source>
</evidence>
<feature type="compositionally biased region" description="Polar residues" evidence="1">
    <location>
        <begin position="323"/>
        <end position="336"/>
    </location>
</feature>
<keyword evidence="2" id="KW-0812">Transmembrane</keyword>
<keyword evidence="5" id="KW-1185">Reference proteome</keyword>
<feature type="transmembrane region" description="Helical" evidence="2">
    <location>
        <begin position="346"/>
        <end position="370"/>
    </location>
</feature>
<feature type="compositionally biased region" description="Low complexity" evidence="1">
    <location>
        <begin position="311"/>
        <end position="322"/>
    </location>
</feature>
<evidence type="ECO:0000256" key="2">
    <source>
        <dbReference type="SAM" id="Phobius"/>
    </source>
</evidence>
<name>A0A553HUM4_9PEZI</name>
<evidence type="ECO:0000256" key="1">
    <source>
        <dbReference type="SAM" id="MobiDB-lite"/>
    </source>
</evidence>
<feature type="region of interest" description="Disordered" evidence="1">
    <location>
        <begin position="383"/>
        <end position="514"/>
    </location>
</feature>
<feature type="chain" id="PRO_5021948898" description="Extracellular membrane protein CFEM domain-containing protein" evidence="3">
    <location>
        <begin position="20"/>
        <end position="514"/>
    </location>
</feature>
<feature type="signal peptide" evidence="3">
    <location>
        <begin position="1"/>
        <end position="19"/>
    </location>
</feature>
<organism evidence="4 5">
    <name type="scientific">Xylaria flabelliformis</name>
    <dbReference type="NCBI Taxonomy" id="2512241"/>
    <lineage>
        <taxon>Eukaryota</taxon>
        <taxon>Fungi</taxon>
        <taxon>Dikarya</taxon>
        <taxon>Ascomycota</taxon>
        <taxon>Pezizomycotina</taxon>
        <taxon>Sordariomycetes</taxon>
        <taxon>Xylariomycetidae</taxon>
        <taxon>Xylariales</taxon>
        <taxon>Xylariaceae</taxon>
        <taxon>Xylaria</taxon>
    </lineage>
</organism>
<feature type="compositionally biased region" description="Polar residues" evidence="1">
    <location>
        <begin position="391"/>
        <end position="419"/>
    </location>
</feature>
<evidence type="ECO:0000256" key="3">
    <source>
        <dbReference type="SAM" id="SignalP"/>
    </source>
</evidence>
<evidence type="ECO:0000313" key="4">
    <source>
        <dbReference type="EMBL" id="TRX91648.1"/>
    </source>
</evidence>
<dbReference type="AlphaFoldDB" id="A0A553HUM4"/>
<keyword evidence="3" id="KW-0732">Signal</keyword>
<reference evidence="5" key="1">
    <citation type="submission" date="2019-06" db="EMBL/GenBank/DDBJ databases">
        <title>Draft genome sequence of the griseofulvin-producing fungus Xylaria cubensis strain G536.</title>
        <authorList>
            <person name="Mead M.E."/>
            <person name="Raja H.A."/>
            <person name="Steenwyk J.L."/>
            <person name="Knowles S.L."/>
            <person name="Oberlies N.H."/>
            <person name="Rokas A."/>
        </authorList>
    </citation>
    <scope>NUCLEOTIDE SEQUENCE [LARGE SCALE GENOMIC DNA]</scope>
    <source>
        <strain evidence="5">G536</strain>
    </source>
</reference>